<evidence type="ECO:0000256" key="7">
    <source>
        <dbReference type="ARBA" id="ARBA00023180"/>
    </source>
</evidence>
<evidence type="ECO:0000256" key="3">
    <source>
        <dbReference type="ARBA" id="ARBA00022729"/>
    </source>
</evidence>
<dbReference type="PANTHER" id="PTHR48063">
    <property type="entry name" value="LRR RECEPTOR-LIKE KINASE"/>
    <property type="match status" value="1"/>
</dbReference>
<keyword evidence="3" id="KW-0732">Signal</keyword>
<evidence type="ECO:0000256" key="6">
    <source>
        <dbReference type="ARBA" id="ARBA00023170"/>
    </source>
</evidence>
<evidence type="ECO:0000256" key="1">
    <source>
        <dbReference type="ARBA" id="ARBA00004479"/>
    </source>
</evidence>
<keyword evidence="5" id="KW-0472">Membrane</keyword>
<keyword evidence="4" id="KW-1133">Transmembrane helix</keyword>
<gene>
    <name evidence="8" type="ORF">V8G54_012743</name>
</gene>
<evidence type="ECO:0000256" key="4">
    <source>
        <dbReference type="ARBA" id="ARBA00022989"/>
    </source>
</evidence>
<reference evidence="8 9" key="1">
    <citation type="journal article" date="2023" name="Life. Sci Alliance">
        <title>Evolutionary insights into 3D genome organization and epigenetic landscape of Vigna mungo.</title>
        <authorList>
            <person name="Junaid A."/>
            <person name="Singh B."/>
            <person name="Bhatia S."/>
        </authorList>
    </citation>
    <scope>NUCLEOTIDE SEQUENCE [LARGE SCALE GENOMIC DNA]</scope>
    <source>
        <strain evidence="8">Urdbean</strain>
    </source>
</reference>
<dbReference type="InterPro" id="IPR032675">
    <property type="entry name" value="LRR_dom_sf"/>
</dbReference>
<dbReference type="EMBL" id="CP144697">
    <property type="protein sequence ID" value="WVZ15177.1"/>
    <property type="molecule type" value="Genomic_DNA"/>
</dbReference>
<dbReference type="Gene3D" id="3.80.10.10">
    <property type="entry name" value="Ribonuclease Inhibitor"/>
    <property type="match status" value="3"/>
</dbReference>
<evidence type="ECO:0000313" key="8">
    <source>
        <dbReference type="EMBL" id="WVZ15177.1"/>
    </source>
</evidence>
<dbReference type="Pfam" id="PF00560">
    <property type="entry name" value="LRR_1"/>
    <property type="match status" value="4"/>
</dbReference>
<name>A0AAQ3NUC9_VIGMU</name>
<organism evidence="8 9">
    <name type="scientific">Vigna mungo</name>
    <name type="common">Black gram</name>
    <name type="synonym">Phaseolus mungo</name>
    <dbReference type="NCBI Taxonomy" id="3915"/>
    <lineage>
        <taxon>Eukaryota</taxon>
        <taxon>Viridiplantae</taxon>
        <taxon>Streptophyta</taxon>
        <taxon>Embryophyta</taxon>
        <taxon>Tracheophyta</taxon>
        <taxon>Spermatophyta</taxon>
        <taxon>Magnoliopsida</taxon>
        <taxon>eudicotyledons</taxon>
        <taxon>Gunneridae</taxon>
        <taxon>Pentapetalae</taxon>
        <taxon>rosids</taxon>
        <taxon>fabids</taxon>
        <taxon>Fabales</taxon>
        <taxon>Fabaceae</taxon>
        <taxon>Papilionoideae</taxon>
        <taxon>50 kb inversion clade</taxon>
        <taxon>NPAAA clade</taxon>
        <taxon>indigoferoid/millettioid clade</taxon>
        <taxon>Phaseoleae</taxon>
        <taxon>Vigna</taxon>
    </lineage>
</organism>
<keyword evidence="6" id="KW-0675">Receptor</keyword>
<evidence type="ECO:0000313" key="9">
    <source>
        <dbReference type="Proteomes" id="UP001374535"/>
    </source>
</evidence>
<dbReference type="AlphaFoldDB" id="A0AAQ3NUC9"/>
<dbReference type="SUPFAM" id="SSF52058">
    <property type="entry name" value="L domain-like"/>
    <property type="match status" value="1"/>
</dbReference>
<accession>A0AAQ3NUC9</accession>
<evidence type="ECO:0000256" key="5">
    <source>
        <dbReference type="ARBA" id="ARBA00023136"/>
    </source>
</evidence>
<proteinExistence type="predicted"/>
<dbReference type="Proteomes" id="UP001374535">
    <property type="component" value="Chromosome 4"/>
</dbReference>
<dbReference type="PANTHER" id="PTHR48063:SF98">
    <property type="entry name" value="LRR RECEPTOR-LIKE SERINE_THREONINE-PROTEIN KINASE FLS2"/>
    <property type="match status" value="1"/>
</dbReference>
<dbReference type="GO" id="GO:0016020">
    <property type="term" value="C:membrane"/>
    <property type="evidence" value="ECO:0007669"/>
    <property type="project" value="UniProtKB-SubCell"/>
</dbReference>
<comment type="subcellular location">
    <subcellularLocation>
        <location evidence="1">Membrane</location>
        <topology evidence="1">Single-pass type I membrane protein</topology>
    </subcellularLocation>
</comment>
<evidence type="ECO:0000256" key="2">
    <source>
        <dbReference type="ARBA" id="ARBA00022692"/>
    </source>
</evidence>
<protein>
    <submittedName>
        <fullName evidence="8">Uncharacterized protein</fullName>
    </submittedName>
</protein>
<keyword evidence="9" id="KW-1185">Reference proteome</keyword>
<keyword evidence="2" id="KW-0812">Transmembrane</keyword>
<keyword evidence="7" id="KW-0325">Glycoprotein</keyword>
<dbReference type="InterPro" id="IPR046956">
    <property type="entry name" value="RLP23-like"/>
</dbReference>
<sequence>MQLLNSCVKYELEKRVLAAVVLSLQPHPHISILDLYGEYPDDSGRYMSGEIHKSLMELPQLQYLNLTSNYFQDTHIPEFLASLKNLKYLDLSELDLRGNYITGTLSDISVFSSLKSLFLDENRLSGIIPEGVKLPSTLEDLSVWSNFLDGGIPKSFGNACSLFSLDIIDNGLSDDLPMIISHLSGCTRYSLQELRLNMNQTNGTLPDFSIFISLKVLYLRNNQLNGEIPMDIQLPPKLEELFINSNSLKGLLTDYHFSNMSKLEYLDLSDNSLGLAFTQNWIPLFNCYLYT</sequence>
<dbReference type="InterPro" id="IPR001611">
    <property type="entry name" value="Leu-rich_rpt"/>
</dbReference>